<evidence type="ECO:0000256" key="2">
    <source>
        <dbReference type="SAM" id="SignalP"/>
    </source>
</evidence>
<name>A0A7W7CWL4_9ACTN</name>
<sequence>MLVVGGLAGAAWLLTGAAAQAADRADGPDGSLLGSVTGFDVASPVTDLLQAAVQPLENTRPAHHDHQFVADILDVPRPVLTRLDRTRDDEVHDVPPATVDVFADVDAVLGEVAAPIRLTGEAAPDRQDSERPSSDELPADEEPPYEVEEPAASPPHEETRPRPEQPEQQAIDQARPAPAAGHHTVAAVRRGKASSAPSAHRHHRTAHAVIAAPETAQEDSTPGRNGPAAPLRLHLGDVSGTPTSGSGTPTDGGSAAFLPAAIASSAMVSHAAAIASDVEARRHDAEEPTVSPD</sequence>
<feature type="region of interest" description="Disordered" evidence="1">
    <location>
        <begin position="116"/>
        <end position="252"/>
    </location>
</feature>
<dbReference type="RefSeq" id="WP_184954327.1">
    <property type="nucleotide sequence ID" value="NZ_BOMC01000057.1"/>
</dbReference>
<feature type="compositionally biased region" description="Basic and acidic residues" evidence="1">
    <location>
        <begin position="123"/>
        <end position="134"/>
    </location>
</feature>
<evidence type="ECO:0000313" key="3">
    <source>
        <dbReference type="EMBL" id="MBB4696060.1"/>
    </source>
</evidence>
<feature type="signal peptide" evidence="2">
    <location>
        <begin position="1"/>
        <end position="21"/>
    </location>
</feature>
<keyword evidence="2" id="KW-0732">Signal</keyword>
<reference evidence="3 4" key="1">
    <citation type="submission" date="2020-08" db="EMBL/GenBank/DDBJ databases">
        <title>Sequencing the genomes of 1000 actinobacteria strains.</title>
        <authorList>
            <person name="Klenk H.-P."/>
        </authorList>
    </citation>
    <scope>NUCLEOTIDE SEQUENCE [LARGE SCALE GENOMIC DNA]</scope>
    <source>
        <strain evidence="3 4">DSM 45518</strain>
    </source>
</reference>
<organism evidence="3 4">
    <name type="scientific">Paractinoplanes abujensis</name>
    <dbReference type="NCBI Taxonomy" id="882441"/>
    <lineage>
        <taxon>Bacteria</taxon>
        <taxon>Bacillati</taxon>
        <taxon>Actinomycetota</taxon>
        <taxon>Actinomycetes</taxon>
        <taxon>Micromonosporales</taxon>
        <taxon>Micromonosporaceae</taxon>
        <taxon>Paractinoplanes</taxon>
    </lineage>
</organism>
<accession>A0A7W7CWL4</accession>
<feature type="compositionally biased region" description="Acidic residues" evidence="1">
    <location>
        <begin position="137"/>
        <end position="149"/>
    </location>
</feature>
<dbReference type="EMBL" id="JACHMF010000001">
    <property type="protein sequence ID" value="MBB4696060.1"/>
    <property type="molecule type" value="Genomic_DNA"/>
</dbReference>
<dbReference type="AlphaFoldDB" id="A0A7W7CWL4"/>
<proteinExistence type="predicted"/>
<dbReference type="Proteomes" id="UP000542742">
    <property type="component" value="Unassembled WGS sequence"/>
</dbReference>
<gene>
    <name evidence="3" type="ORF">BKA14_006208</name>
</gene>
<evidence type="ECO:0000256" key="1">
    <source>
        <dbReference type="SAM" id="MobiDB-lite"/>
    </source>
</evidence>
<feature type="compositionally biased region" description="Low complexity" evidence="1">
    <location>
        <begin position="236"/>
        <end position="252"/>
    </location>
</feature>
<evidence type="ECO:0000313" key="4">
    <source>
        <dbReference type="Proteomes" id="UP000542742"/>
    </source>
</evidence>
<feature type="chain" id="PRO_5031361783" evidence="2">
    <location>
        <begin position="22"/>
        <end position="293"/>
    </location>
</feature>
<keyword evidence="4" id="KW-1185">Reference proteome</keyword>
<feature type="compositionally biased region" description="Basic and acidic residues" evidence="1">
    <location>
        <begin position="155"/>
        <end position="165"/>
    </location>
</feature>
<comment type="caution">
    <text evidence="3">The sequence shown here is derived from an EMBL/GenBank/DDBJ whole genome shotgun (WGS) entry which is preliminary data.</text>
</comment>
<protein>
    <submittedName>
        <fullName evidence="3">Type IV secretory pathway VirB10-like protein</fullName>
    </submittedName>
</protein>